<dbReference type="GO" id="GO:0042391">
    <property type="term" value="P:regulation of membrane potential"/>
    <property type="evidence" value="ECO:0007669"/>
    <property type="project" value="TreeGrafter"/>
</dbReference>
<dbReference type="InterPro" id="IPR005821">
    <property type="entry name" value="Ion_trans_dom"/>
</dbReference>
<evidence type="ECO:0000313" key="9">
    <source>
        <dbReference type="Proteomes" id="UP001515480"/>
    </source>
</evidence>
<gene>
    <name evidence="8" type="ORF">AB1Y20_014092</name>
</gene>
<dbReference type="EMBL" id="JBGBPQ010000027">
    <property type="protein sequence ID" value="KAL1498785.1"/>
    <property type="molecule type" value="Genomic_DNA"/>
</dbReference>
<evidence type="ECO:0000259" key="7">
    <source>
        <dbReference type="Pfam" id="PF00520"/>
    </source>
</evidence>
<feature type="transmembrane region" description="Helical" evidence="6">
    <location>
        <begin position="257"/>
        <end position="281"/>
    </location>
</feature>
<dbReference type="Gene3D" id="1.10.287.70">
    <property type="match status" value="1"/>
</dbReference>
<sequence length="787" mass="88079">MAAAIISPRADELLQKLRETRQMDPEHVANHILALRPRTKSVDVESSEAPQLPRQSPSPLHMRAFMGHSSRRLHKLDPEVELLKKRVVELISRMDLQPPCCIIDPRTNRWLKGFDLVASLALVYVAIVTPVEVAFVPLSATPDALFFVNRLTDGIFIMDCVLQFFVMFQSEKHKGIWVHDPKEIARNYISTWFGLDLFSILISLVIDVMTLGDTTDIAAQMKGLRILRTLRLIKMLKLLNSLRVWKRLQMDHEINYGLISIIAAVAKVVLFSHWCACVWGLQATIREDLSITWLGKDFACTPGEEPLACFEGDYLLPYLRALYFAVATISSIGYGDVSANANNKIELLTCVIIMLIGSFLWATTLGTIIRELTSFDSDRAAFRTRIDALNSFMRRAYLPLELRRRLREYVHRSLYLFHEEGVQRLMQDFSPVLQAEVAWTVNQAWLERVSFLAGAPPQMLVSISLQLRPMLFAPGDLCPPGYLYLVQRGIVLYRGRLLSTGRSWGEDMVLSVAHLRKMYVARAMTYLEVHYITRLQLLDLAEEFPQVFKRIRWSAIWWALKRELILLGALARAEANSRSSSTEPSRPLKSGEASQLAPLASSLVSPRLKQISRGRKGASTFEAGLTKASDSMARDAMGAGALIACRSSSAKDMPVSQREASRRAGQRVAFASFTDQRPDEGVCKLKHEVHALQSKSEDDASNVMKRISALEDKWSNDTAAIMSCLSSLASRIGPEAQPIRSDSMSSVVPSPHPREYGASISPCDRNTNVRAASLTSQASAMTESLSA</sequence>
<feature type="region of interest" description="Disordered" evidence="5">
    <location>
        <begin position="736"/>
        <end position="768"/>
    </location>
</feature>
<dbReference type="PANTHER" id="PTHR10217:SF435">
    <property type="entry name" value="POTASSIUM VOLTAGE-GATED CHANNEL PROTEIN EAG"/>
    <property type="match status" value="1"/>
</dbReference>
<evidence type="ECO:0000256" key="6">
    <source>
        <dbReference type="SAM" id="Phobius"/>
    </source>
</evidence>
<feature type="transmembrane region" description="Helical" evidence="6">
    <location>
        <begin position="144"/>
        <end position="168"/>
    </location>
</feature>
<dbReference type="SUPFAM" id="SSF51206">
    <property type="entry name" value="cAMP-binding domain-like"/>
    <property type="match status" value="1"/>
</dbReference>
<comment type="subcellular location">
    <subcellularLocation>
        <location evidence="1">Membrane</location>
        <topology evidence="1">Multi-pass membrane protein</topology>
    </subcellularLocation>
</comment>
<dbReference type="GO" id="GO:0005886">
    <property type="term" value="C:plasma membrane"/>
    <property type="evidence" value="ECO:0007669"/>
    <property type="project" value="TreeGrafter"/>
</dbReference>
<dbReference type="InterPro" id="IPR014710">
    <property type="entry name" value="RmlC-like_jellyroll"/>
</dbReference>
<name>A0AB34IHJ0_PRYPA</name>
<dbReference type="SUPFAM" id="SSF81324">
    <property type="entry name" value="Voltage-gated potassium channels"/>
    <property type="match status" value="1"/>
</dbReference>
<dbReference type="Gene3D" id="1.10.287.630">
    <property type="entry name" value="Helix hairpin bin"/>
    <property type="match status" value="1"/>
</dbReference>
<organism evidence="8 9">
    <name type="scientific">Prymnesium parvum</name>
    <name type="common">Toxic golden alga</name>
    <dbReference type="NCBI Taxonomy" id="97485"/>
    <lineage>
        <taxon>Eukaryota</taxon>
        <taxon>Haptista</taxon>
        <taxon>Haptophyta</taxon>
        <taxon>Prymnesiophyceae</taxon>
        <taxon>Prymnesiales</taxon>
        <taxon>Prymnesiaceae</taxon>
        <taxon>Prymnesium</taxon>
    </lineage>
</organism>
<evidence type="ECO:0000256" key="5">
    <source>
        <dbReference type="SAM" id="MobiDB-lite"/>
    </source>
</evidence>
<protein>
    <recommendedName>
        <fullName evidence="7">Ion transport domain-containing protein</fullName>
    </recommendedName>
</protein>
<proteinExistence type="predicted"/>
<accession>A0AB34IHJ0</accession>
<dbReference type="Proteomes" id="UP001515480">
    <property type="component" value="Unassembled WGS sequence"/>
</dbReference>
<evidence type="ECO:0000256" key="2">
    <source>
        <dbReference type="ARBA" id="ARBA00022692"/>
    </source>
</evidence>
<dbReference type="PRINTS" id="PR01463">
    <property type="entry name" value="EAGCHANLFMLY"/>
</dbReference>
<evidence type="ECO:0000256" key="4">
    <source>
        <dbReference type="ARBA" id="ARBA00023136"/>
    </source>
</evidence>
<evidence type="ECO:0000313" key="8">
    <source>
        <dbReference type="EMBL" id="KAL1498785.1"/>
    </source>
</evidence>
<feature type="transmembrane region" description="Helical" evidence="6">
    <location>
        <begin position="347"/>
        <end position="369"/>
    </location>
</feature>
<feature type="transmembrane region" description="Helical" evidence="6">
    <location>
        <begin position="116"/>
        <end position="138"/>
    </location>
</feature>
<dbReference type="GO" id="GO:0005249">
    <property type="term" value="F:voltage-gated potassium channel activity"/>
    <property type="evidence" value="ECO:0007669"/>
    <property type="project" value="InterPro"/>
</dbReference>
<feature type="domain" description="Ion transport" evidence="7">
    <location>
        <begin position="114"/>
        <end position="376"/>
    </location>
</feature>
<feature type="region of interest" description="Disordered" evidence="5">
    <location>
        <begin position="39"/>
        <end position="60"/>
    </location>
</feature>
<evidence type="ECO:0000256" key="1">
    <source>
        <dbReference type="ARBA" id="ARBA00004141"/>
    </source>
</evidence>
<evidence type="ECO:0000256" key="3">
    <source>
        <dbReference type="ARBA" id="ARBA00022989"/>
    </source>
</evidence>
<reference evidence="8 9" key="1">
    <citation type="journal article" date="2024" name="Science">
        <title>Giant polyketide synthase enzymes in the biosynthesis of giant marine polyether toxins.</title>
        <authorList>
            <person name="Fallon T.R."/>
            <person name="Shende V.V."/>
            <person name="Wierzbicki I.H."/>
            <person name="Pendleton A.L."/>
            <person name="Watervoot N.F."/>
            <person name="Auber R.P."/>
            <person name="Gonzalez D.J."/>
            <person name="Wisecaver J.H."/>
            <person name="Moore B.S."/>
        </authorList>
    </citation>
    <scope>NUCLEOTIDE SEQUENCE [LARGE SCALE GENOMIC DNA]</scope>
    <source>
        <strain evidence="8 9">12B1</strain>
    </source>
</reference>
<dbReference type="Gene3D" id="2.60.120.10">
    <property type="entry name" value="Jelly Rolls"/>
    <property type="match status" value="1"/>
</dbReference>
<keyword evidence="3 6" id="KW-1133">Transmembrane helix</keyword>
<keyword evidence="4 6" id="KW-0472">Membrane</keyword>
<keyword evidence="2 6" id="KW-0812">Transmembrane</keyword>
<feature type="transmembrane region" description="Helical" evidence="6">
    <location>
        <begin position="188"/>
        <end position="206"/>
    </location>
</feature>
<dbReference type="InterPro" id="IPR018490">
    <property type="entry name" value="cNMP-bd_dom_sf"/>
</dbReference>
<dbReference type="PANTHER" id="PTHR10217">
    <property type="entry name" value="VOLTAGE AND LIGAND GATED POTASSIUM CHANNEL"/>
    <property type="match status" value="1"/>
</dbReference>
<dbReference type="AlphaFoldDB" id="A0AB34IHJ0"/>
<dbReference type="InterPro" id="IPR050818">
    <property type="entry name" value="KCNH_animal-type"/>
</dbReference>
<keyword evidence="9" id="KW-1185">Reference proteome</keyword>
<dbReference type="InterPro" id="IPR003938">
    <property type="entry name" value="K_chnl_volt-dep_EAG/ELK/ERG"/>
</dbReference>
<comment type="caution">
    <text evidence="8">The sequence shown here is derived from an EMBL/GenBank/DDBJ whole genome shotgun (WGS) entry which is preliminary data.</text>
</comment>
<dbReference type="Pfam" id="PF00520">
    <property type="entry name" value="Ion_trans"/>
    <property type="match status" value="1"/>
</dbReference>